<dbReference type="PANTHER" id="PTHR30294:SF47">
    <property type="entry name" value="INNER MEMBRANE TRANSPORT PERMEASE YHHJ"/>
    <property type="match status" value="1"/>
</dbReference>
<comment type="caution">
    <text evidence="10">The sequence shown here is derived from an EMBL/GenBank/DDBJ whole genome shotgun (WGS) entry which is preliminary data.</text>
</comment>
<dbReference type="PROSITE" id="PS51012">
    <property type="entry name" value="ABC_TM2"/>
    <property type="match status" value="1"/>
</dbReference>
<evidence type="ECO:0000256" key="1">
    <source>
        <dbReference type="ARBA" id="ARBA00004651"/>
    </source>
</evidence>
<reference evidence="10" key="1">
    <citation type="journal article" date="2022" name="Front. Microbiol.">
        <title>Genome-based taxonomic rearrangement of Oceanobacter-related bacteria including the description of Thalassolituus hydrocarbonoclasticus sp. nov. and Thalassolituus pacificus sp. nov. and emended description of the genus Thalassolituus.</title>
        <authorList>
            <person name="Dong C."/>
            <person name="Wei L."/>
            <person name="Wang J."/>
            <person name="Lai Q."/>
            <person name="Huang Z."/>
            <person name="Shao Z."/>
        </authorList>
    </citation>
    <scope>NUCLEOTIDE SEQUENCE</scope>
    <source>
        <strain evidence="10">59MF3M-4</strain>
    </source>
</reference>
<evidence type="ECO:0000256" key="7">
    <source>
        <dbReference type="ARBA" id="ARBA00023136"/>
    </source>
</evidence>
<reference evidence="10" key="2">
    <citation type="submission" date="2022-08" db="EMBL/GenBank/DDBJ databases">
        <authorList>
            <person name="Dong C."/>
        </authorList>
    </citation>
    <scope>NUCLEOTIDE SEQUENCE</scope>
    <source>
        <strain evidence="10">59MF3M-4</strain>
    </source>
</reference>
<comment type="subcellular location">
    <subcellularLocation>
        <location evidence="1">Cell membrane</location>
        <topology evidence="1">Multi-pass membrane protein</topology>
    </subcellularLocation>
</comment>
<dbReference type="Gene3D" id="3.40.1710.10">
    <property type="entry name" value="abc type-2 transporter like domain"/>
    <property type="match status" value="1"/>
</dbReference>
<accession>A0A9X2WI93</accession>
<evidence type="ECO:0000313" key="11">
    <source>
        <dbReference type="Proteomes" id="UP001147830"/>
    </source>
</evidence>
<feature type="domain" description="ABC transmembrane type-2" evidence="9">
    <location>
        <begin position="134"/>
        <end position="370"/>
    </location>
</feature>
<dbReference type="AlphaFoldDB" id="A0A9X2WI93"/>
<dbReference type="GO" id="GO:0140359">
    <property type="term" value="F:ABC-type transporter activity"/>
    <property type="evidence" value="ECO:0007669"/>
    <property type="project" value="InterPro"/>
</dbReference>
<evidence type="ECO:0000259" key="9">
    <source>
        <dbReference type="PROSITE" id="PS51012"/>
    </source>
</evidence>
<dbReference type="InterPro" id="IPR047817">
    <property type="entry name" value="ABC2_TM_bact-type"/>
</dbReference>
<evidence type="ECO:0000256" key="4">
    <source>
        <dbReference type="ARBA" id="ARBA00022475"/>
    </source>
</evidence>
<evidence type="ECO:0000256" key="8">
    <source>
        <dbReference type="SAM" id="Phobius"/>
    </source>
</evidence>
<feature type="transmembrane region" description="Helical" evidence="8">
    <location>
        <begin position="175"/>
        <end position="200"/>
    </location>
</feature>
<feature type="transmembrane region" description="Helical" evidence="8">
    <location>
        <begin position="221"/>
        <end position="245"/>
    </location>
</feature>
<dbReference type="Pfam" id="PF12698">
    <property type="entry name" value="ABC2_membrane_3"/>
    <property type="match status" value="1"/>
</dbReference>
<sequence length="375" mass="40824">MMRLKNIAQLGIKELYSLKADPVLLLLIIYIFSVAVYTVATGVNFEVKNASVAVVDDDNSPLSRQITASLLAPEFQPAVKIDASRMNEVLDQGEFVFVLVFPPNFERDLLQGKKPEVQLNVDASAMTQAGNGAVYIQQIILAEAIHALSPTLNFTDKLPVNISVRKLFNPNSSSAWFNSVMQVINSVTMLGIILTGAALIREREHGTIEHLLVMPVTPAEIMLAKIWANGLVILIATLLSLWLVVNKLLEVPIHGSVGLFALASAIYLFSVTSLGIMLGTLTRSMAQFGLLIIPVVVIMYLLSGGTTPQESMPDALRWIMQLSPSTHFVSLAQDILYRGAGIESVWPLLLILLAIGAVFFSVALARFRKAIVSMG</sequence>
<comment type="similarity">
    <text evidence="2">Belongs to the ABC-2 integral membrane protein family.</text>
</comment>
<evidence type="ECO:0000313" key="10">
    <source>
        <dbReference type="EMBL" id="MCT7360629.1"/>
    </source>
</evidence>
<evidence type="ECO:0000256" key="3">
    <source>
        <dbReference type="ARBA" id="ARBA00022448"/>
    </source>
</evidence>
<dbReference type="InterPro" id="IPR013525">
    <property type="entry name" value="ABC2_TM"/>
</dbReference>
<feature type="transmembrane region" description="Helical" evidence="8">
    <location>
        <begin position="21"/>
        <end position="40"/>
    </location>
</feature>
<dbReference type="RefSeq" id="WP_260977458.1">
    <property type="nucleotide sequence ID" value="NZ_JAOANI010000028.1"/>
</dbReference>
<dbReference type="Proteomes" id="UP001147830">
    <property type="component" value="Unassembled WGS sequence"/>
</dbReference>
<dbReference type="PANTHER" id="PTHR30294">
    <property type="entry name" value="MEMBRANE COMPONENT OF ABC TRANSPORTER YHHJ-RELATED"/>
    <property type="match status" value="1"/>
</dbReference>
<dbReference type="GO" id="GO:0005886">
    <property type="term" value="C:plasma membrane"/>
    <property type="evidence" value="ECO:0007669"/>
    <property type="project" value="UniProtKB-SubCell"/>
</dbReference>
<feature type="transmembrane region" description="Helical" evidence="8">
    <location>
        <begin position="257"/>
        <end position="278"/>
    </location>
</feature>
<protein>
    <submittedName>
        <fullName evidence="10">ABC transporter permease</fullName>
    </submittedName>
</protein>
<feature type="transmembrane region" description="Helical" evidence="8">
    <location>
        <begin position="285"/>
        <end position="303"/>
    </location>
</feature>
<organism evidence="10 11">
    <name type="scientific">Thalassolituus pacificus</name>
    <dbReference type="NCBI Taxonomy" id="2975440"/>
    <lineage>
        <taxon>Bacteria</taxon>
        <taxon>Pseudomonadati</taxon>
        <taxon>Pseudomonadota</taxon>
        <taxon>Gammaproteobacteria</taxon>
        <taxon>Oceanospirillales</taxon>
        <taxon>Oceanospirillaceae</taxon>
        <taxon>Thalassolituus</taxon>
    </lineage>
</organism>
<evidence type="ECO:0000256" key="2">
    <source>
        <dbReference type="ARBA" id="ARBA00007783"/>
    </source>
</evidence>
<keyword evidence="6 8" id="KW-1133">Transmembrane helix</keyword>
<keyword evidence="11" id="KW-1185">Reference proteome</keyword>
<feature type="transmembrane region" description="Helical" evidence="8">
    <location>
        <begin position="345"/>
        <end position="365"/>
    </location>
</feature>
<keyword evidence="5 8" id="KW-0812">Transmembrane</keyword>
<keyword evidence="7 8" id="KW-0472">Membrane</keyword>
<proteinExistence type="inferred from homology"/>
<dbReference type="EMBL" id="JAOANI010000028">
    <property type="protein sequence ID" value="MCT7360629.1"/>
    <property type="molecule type" value="Genomic_DNA"/>
</dbReference>
<evidence type="ECO:0000256" key="6">
    <source>
        <dbReference type="ARBA" id="ARBA00022989"/>
    </source>
</evidence>
<keyword evidence="4" id="KW-1003">Cell membrane</keyword>
<keyword evidence="3" id="KW-0813">Transport</keyword>
<dbReference type="InterPro" id="IPR051449">
    <property type="entry name" value="ABC-2_transporter_component"/>
</dbReference>
<name>A0A9X2WI93_9GAMM</name>
<gene>
    <name evidence="10" type="ORF">NYR02_16535</name>
</gene>
<evidence type="ECO:0000256" key="5">
    <source>
        <dbReference type="ARBA" id="ARBA00022692"/>
    </source>
</evidence>